<proteinExistence type="predicted"/>
<reference evidence="4" key="3">
    <citation type="submission" date="2023-05" db="EMBL/GenBank/DDBJ databases">
        <authorList>
            <person name="Smith C.H."/>
        </authorList>
    </citation>
    <scope>NUCLEOTIDE SEQUENCE</scope>
    <source>
        <strain evidence="4">CHS0354</strain>
        <tissue evidence="4">Mantle</tissue>
    </source>
</reference>
<dbReference type="Pfam" id="PF13499">
    <property type="entry name" value="EF-hand_7"/>
    <property type="match status" value="1"/>
</dbReference>
<evidence type="ECO:0000259" key="3">
    <source>
        <dbReference type="PROSITE" id="PS50222"/>
    </source>
</evidence>
<gene>
    <name evidence="4" type="ORF">CHS0354_036044</name>
</gene>
<dbReference type="PROSITE" id="PS50222">
    <property type="entry name" value="EF_HAND_2"/>
    <property type="match status" value="2"/>
</dbReference>
<dbReference type="AlphaFoldDB" id="A0AAE0WBG6"/>
<evidence type="ECO:0000313" key="4">
    <source>
        <dbReference type="EMBL" id="KAK3609133.1"/>
    </source>
</evidence>
<reference evidence="4" key="1">
    <citation type="journal article" date="2021" name="Genome Biol. Evol.">
        <title>A High-Quality Reference Genome for a Parasitic Bivalve with Doubly Uniparental Inheritance (Bivalvia: Unionida).</title>
        <authorList>
            <person name="Smith C.H."/>
        </authorList>
    </citation>
    <scope>NUCLEOTIDE SEQUENCE</scope>
    <source>
        <strain evidence="4">CHS0354</strain>
    </source>
</reference>
<feature type="chain" id="PRO_5042049666" description="EF-hand domain-containing protein" evidence="2">
    <location>
        <begin position="19"/>
        <end position="144"/>
    </location>
</feature>
<feature type="signal peptide" evidence="2">
    <location>
        <begin position="1"/>
        <end position="18"/>
    </location>
</feature>
<name>A0AAE0WBG6_9BIVA</name>
<keyword evidence="2" id="KW-0732">Signal</keyword>
<dbReference type="InterPro" id="IPR002048">
    <property type="entry name" value="EF_hand_dom"/>
</dbReference>
<protein>
    <recommendedName>
        <fullName evidence="3">EF-hand domain-containing protein</fullName>
    </recommendedName>
</protein>
<evidence type="ECO:0000256" key="2">
    <source>
        <dbReference type="SAM" id="SignalP"/>
    </source>
</evidence>
<accession>A0AAE0WBG6</accession>
<dbReference type="GO" id="GO:0005509">
    <property type="term" value="F:calcium ion binding"/>
    <property type="evidence" value="ECO:0007669"/>
    <property type="project" value="InterPro"/>
</dbReference>
<dbReference type="Proteomes" id="UP001195483">
    <property type="component" value="Unassembled WGS sequence"/>
</dbReference>
<evidence type="ECO:0000313" key="5">
    <source>
        <dbReference type="Proteomes" id="UP001195483"/>
    </source>
</evidence>
<dbReference type="PROSITE" id="PS00018">
    <property type="entry name" value="EF_HAND_1"/>
    <property type="match status" value="2"/>
</dbReference>
<dbReference type="InterPro" id="IPR018247">
    <property type="entry name" value="EF_Hand_1_Ca_BS"/>
</dbReference>
<feature type="domain" description="EF-hand" evidence="3">
    <location>
        <begin position="43"/>
        <end position="78"/>
    </location>
</feature>
<dbReference type="EMBL" id="JAEAOA010002111">
    <property type="protein sequence ID" value="KAK3609133.1"/>
    <property type="molecule type" value="Genomic_DNA"/>
</dbReference>
<dbReference type="Gene3D" id="1.10.238.10">
    <property type="entry name" value="EF-hand"/>
    <property type="match status" value="1"/>
</dbReference>
<reference evidence="4" key="2">
    <citation type="journal article" date="2021" name="Genome Biol. Evol.">
        <title>Developing a high-quality reference genome for a parasitic bivalve with doubly uniparental inheritance (Bivalvia: Unionida).</title>
        <authorList>
            <person name="Smith C.H."/>
        </authorList>
    </citation>
    <scope>NUCLEOTIDE SEQUENCE</scope>
    <source>
        <strain evidence="4">CHS0354</strain>
        <tissue evidence="4">Mantle</tissue>
    </source>
</reference>
<sequence>MKYLVTAIVLVCFHSCCGLNLKPYNTTAYGMFVGYDYNQDNFFTLDELHRSFTIYDVNHDGRVTRHEYTAYVNTHTPTLHDLSHALYDDYDVDSDHHLDEHDFDNLFSMMDVDMDRRVSVQEWENYWVHQFIKYEHLHSQHKRR</sequence>
<dbReference type="SUPFAM" id="SSF47473">
    <property type="entry name" value="EF-hand"/>
    <property type="match status" value="1"/>
</dbReference>
<organism evidence="4 5">
    <name type="scientific">Potamilus streckersoni</name>
    <dbReference type="NCBI Taxonomy" id="2493646"/>
    <lineage>
        <taxon>Eukaryota</taxon>
        <taxon>Metazoa</taxon>
        <taxon>Spiralia</taxon>
        <taxon>Lophotrochozoa</taxon>
        <taxon>Mollusca</taxon>
        <taxon>Bivalvia</taxon>
        <taxon>Autobranchia</taxon>
        <taxon>Heteroconchia</taxon>
        <taxon>Palaeoheterodonta</taxon>
        <taxon>Unionida</taxon>
        <taxon>Unionoidea</taxon>
        <taxon>Unionidae</taxon>
        <taxon>Ambleminae</taxon>
        <taxon>Lampsilini</taxon>
        <taxon>Potamilus</taxon>
    </lineage>
</organism>
<keyword evidence="5" id="KW-1185">Reference proteome</keyword>
<comment type="caution">
    <text evidence="4">The sequence shown here is derived from an EMBL/GenBank/DDBJ whole genome shotgun (WGS) entry which is preliminary data.</text>
</comment>
<dbReference type="InterPro" id="IPR011992">
    <property type="entry name" value="EF-hand-dom_pair"/>
</dbReference>
<feature type="domain" description="EF-hand" evidence="3">
    <location>
        <begin position="98"/>
        <end position="133"/>
    </location>
</feature>
<keyword evidence="1" id="KW-0106">Calcium</keyword>
<evidence type="ECO:0000256" key="1">
    <source>
        <dbReference type="ARBA" id="ARBA00022837"/>
    </source>
</evidence>